<sequence length="58" mass="6389">MERIPILYRNPLIMKPCGIIMPSGINLSFERLSPSKGQVGYVLLTRAPVASKESKLSS</sequence>
<protein>
    <submittedName>
        <fullName evidence="1">Uncharacterized protein</fullName>
    </submittedName>
</protein>
<evidence type="ECO:0000313" key="1">
    <source>
        <dbReference type="EMBL" id="EXZ42327.1"/>
    </source>
</evidence>
<dbReference type="AlphaFoldDB" id="A0A015ZD93"/>
<dbReference type="Proteomes" id="UP000022272">
    <property type="component" value="Unassembled WGS sequence"/>
</dbReference>
<proteinExistence type="predicted"/>
<gene>
    <name evidence="1" type="ORF">M076_4536</name>
</gene>
<evidence type="ECO:0000313" key="2">
    <source>
        <dbReference type="Proteomes" id="UP000022272"/>
    </source>
</evidence>
<reference evidence="1 2" key="1">
    <citation type="submission" date="2014-02" db="EMBL/GenBank/DDBJ databases">
        <authorList>
            <person name="Sears C."/>
            <person name="Carroll K."/>
            <person name="Sack B.R."/>
            <person name="Qadri F."/>
            <person name="Myers L.L."/>
            <person name="Chung G.-T."/>
            <person name="Escheverria P."/>
            <person name="Fraser C.M."/>
            <person name="Sadzewicz L."/>
            <person name="Shefchek K.A."/>
            <person name="Tallon L."/>
            <person name="Das S.P."/>
            <person name="Daugherty S."/>
            <person name="Mongodin E.F."/>
        </authorList>
    </citation>
    <scope>NUCLEOTIDE SEQUENCE [LARGE SCALE GENOMIC DNA]</scope>
    <source>
        <strain evidence="1 2">2-F-2 #4</strain>
    </source>
</reference>
<name>A0A015ZD93_BACFG</name>
<dbReference type="EMBL" id="JGDM01000107">
    <property type="protein sequence ID" value="EXZ42327.1"/>
    <property type="molecule type" value="Genomic_DNA"/>
</dbReference>
<comment type="caution">
    <text evidence="1">The sequence shown here is derived from an EMBL/GenBank/DDBJ whole genome shotgun (WGS) entry which is preliminary data.</text>
</comment>
<organism evidence="1 2">
    <name type="scientific">Bacteroides fragilis str. 2-F-2 #4</name>
    <dbReference type="NCBI Taxonomy" id="1339280"/>
    <lineage>
        <taxon>Bacteria</taxon>
        <taxon>Pseudomonadati</taxon>
        <taxon>Bacteroidota</taxon>
        <taxon>Bacteroidia</taxon>
        <taxon>Bacteroidales</taxon>
        <taxon>Bacteroidaceae</taxon>
        <taxon>Bacteroides</taxon>
    </lineage>
</organism>
<accession>A0A015ZD93</accession>